<dbReference type="EMBL" id="BAAADB010000007">
    <property type="protein sequence ID" value="GAA0503720.1"/>
    <property type="molecule type" value="Genomic_DNA"/>
</dbReference>
<proteinExistence type="predicted"/>
<organism evidence="1 2">
    <name type="scientific">Deinococcus depolymerans</name>
    <dbReference type="NCBI Taxonomy" id="392408"/>
    <lineage>
        <taxon>Bacteria</taxon>
        <taxon>Thermotogati</taxon>
        <taxon>Deinococcota</taxon>
        <taxon>Deinococci</taxon>
        <taxon>Deinococcales</taxon>
        <taxon>Deinococcaceae</taxon>
        <taxon>Deinococcus</taxon>
    </lineage>
</organism>
<sequence length="174" mass="18359">MCVPLPAAPLPTGRRSHALLTAALCAALLSGCRPGPQGANAEDLVGRVLFTAAGSFDAQSGQKARIPGGLRRAVWDQEPKMPLDARRVTIQYDSDARPMTWMLDIEAPAFTARDVAGPDARPVPTAQGGALRPAASSRLRDALVITRPGGLKILTRSYATQVEPALLGAFQPVR</sequence>
<accession>A0ABN1BR27</accession>
<evidence type="ECO:0008006" key="3">
    <source>
        <dbReference type="Google" id="ProtNLM"/>
    </source>
</evidence>
<dbReference type="Proteomes" id="UP001500191">
    <property type="component" value="Unassembled WGS sequence"/>
</dbReference>
<protein>
    <recommendedName>
        <fullName evidence="3">Lipoprotein</fullName>
    </recommendedName>
</protein>
<name>A0ABN1BR27_9DEIO</name>
<reference evidence="1 2" key="1">
    <citation type="journal article" date="2019" name="Int. J. Syst. Evol. Microbiol.">
        <title>The Global Catalogue of Microorganisms (GCM) 10K type strain sequencing project: providing services to taxonomists for standard genome sequencing and annotation.</title>
        <authorList>
            <consortium name="The Broad Institute Genomics Platform"/>
            <consortium name="The Broad Institute Genome Sequencing Center for Infectious Disease"/>
            <person name="Wu L."/>
            <person name="Ma J."/>
        </authorList>
    </citation>
    <scope>NUCLEOTIDE SEQUENCE [LARGE SCALE GENOMIC DNA]</scope>
    <source>
        <strain evidence="1 2">JCM 14368</strain>
    </source>
</reference>
<evidence type="ECO:0000313" key="2">
    <source>
        <dbReference type="Proteomes" id="UP001500191"/>
    </source>
</evidence>
<dbReference type="RefSeq" id="WP_343756508.1">
    <property type="nucleotide sequence ID" value="NZ_BAAADB010000007.1"/>
</dbReference>
<gene>
    <name evidence="1" type="ORF">GCM10008937_09040</name>
</gene>
<comment type="caution">
    <text evidence="1">The sequence shown here is derived from an EMBL/GenBank/DDBJ whole genome shotgun (WGS) entry which is preliminary data.</text>
</comment>
<keyword evidence="2" id="KW-1185">Reference proteome</keyword>
<evidence type="ECO:0000313" key="1">
    <source>
        <dbReference type="EMBL" id="GAA0503720.1"/>
    </source>
</evidence>